<reference evidence="4 5" key="1">
    <citation type="submission" date="2020-01" db="EMBL/GenBank/DDBJ databases">
        <title>Identification and distribution of gene clusters putatively required for synthesis of sphingolipid metabolism inhibitors in phylogenetically diverse species of the filamentous fungus Fusarium.</title>
        <authorList>
            <person name="Kim H.-S."/>
            <person name="Busman M."/>
            <person name="Brown D.W."/>
            <person name="Divon H."/>
            <person name="Uhlig S."/>
            <person name="Proctor R.H."/>
        </authorList>
    </citation>
    <scope>NUCLEOTIDE SEQUENCE [LARGE SCALE GENOMIC DNA]</scope>
    <source>
        <strain evidence="4 5">NRRL 20459</strain>
    </source>
</reference>
<organism evidence="4 5">
    <name type="scientific">Fusarium albosuccineum</name>
    <dbReference type="NCBI Taxonomy" id="1237068"/>
    <lineage>
        <taxon>Eukaryota</taxon>
        <taxon>Fungi</taxon>
        <taxon>Dikarya</taxon>
        <taxon>Ascomycota</taxon>
        <taxon>Pezizomycotina</taxon>
        <taxon>Sordariomycetes</taxon>
        <taxon>Hypocreomycetidae</taxon>
        <taxon>Hypocreales</taxon>
        <taxon>Nectriaceae</taxon>
        <taxon>Fusarium</taxon>
        <taxon>Fusarium decemcellulare species complex</taxon>
    </lineage>
</organism>
<evidence type="ECO:0000256" key="2">
    <source>
        <dbReference type="SAM" id="Phobius"/>
    </source>
</evidence>
<dbReference type="InterPro" id="IPR056019">
    <property type="entry name" value="DUF7598"/>
</dbReference>
<evidence type="ECO:0000256" key="1">
    <source>
        <dbReference type="SAM" id="MobiDB-lite"/>
    </source>
</evidence>
<feature type="transmembrane region" description="Helical" evidence="2">
    <location>
        <begin position="119"/>
        <end position="149"/>
    </location>
</feature>
<keyword evidence="5" id="KW-1185">Reference proteome</keyword>
<feature type="compositionally biased region" description="Basic and acidic residues" evidence="1">
    <location>
        <begin position="220"/>
        <end position="240"/>
    </location>
</feature>
<feature type="transmembrane region" description="Helical" evidence="2">
    <location>
        <begin position="12"/>
        <end position="37"/>
    </location>
</feature>
<dbReference type="Pfam" id="PF24535">
    <property type="entry name" value="DUF7598"/>
    <property type="match status" value="1"/>
</dbReference>
<feature type="compositionally biased region" description="Basic and acidic residues" evidence="1">
    <location>
        <begin position="247"/>
        <end position="262"/>
    </location>
</feature>
<gene>
    <name evidence="4" type="ORF">FALBO_8008</name>
</gene>
<evidence type="ECO:0000259" key="3">
    <source>
        <dbReference type="Pfam" id="PF24535"/>
    </source>
</evidence>
<sequence>MFGEALRGPGMIVLQAVRVITIISLLAGTVGCWTLMIKVKVSDAWFFFSAVSLFCTSVAAVFLAISELPLLPSLQAYFRRTWPVLSDYHGLTWLGVALMLIGSNILGKLNHPANSQKNLGLAFWQLVVASGILCIISGVFNILLSLIFWDRSNGINARIVRAEGRLAKAPDADFSKSGSSYNGSFKEEKPRATFMSFFWKKGDNDNGKPTSSRPNISHPMPREHDVERNAPPHYENHHASDDEDWEQDRRSPIVPEIRRPDTALHPMHTGRSSLYSAAHMSRF</sequence>
<dbReference type="AlphaFoldDB" id="A0A8H4LCF1"/>
<dbReference type="EMBL" id="JAADYS010001082">
    <property type="protein sequence ID" value="KAF4465148.1"/>
    <property type="molecule type" value="Genomic_DNA"/>
</dbReference>
<dbReference type="Proteomes" id="UP000554235">
    <property type="component" value="Unassembled WGS sequence"/>
</dbReference>
<keyword evidence="2" id="KW-1133">Transmembrane helix</keyword>
<keyword evidence="2" id="KW-0812">Transmembrane</keyword>
<accession>A0A8H4LCF1</accession>
<comment type="caution">
    <text evidence="4">The sequence shown here is derived from an EMBL/GenBank/DDBJ whole genome shotgun (WGS) entry which is preliminary data.</text>
</comment>
<dbReference type="PROSITE" id="PS51257">
    <property type="entry name" value="PROKAR_LIPOPROTEIN"/>
    <property type="match status" value="1"/>
</dbReference>
<keyword evidence="2" id="KW-0472">Membrane</keyword>
<protein>
    <recommendedName>
        <fullName evidence="3">DUF7598 domain-containing protein</fullName>
    </recommendedName>
</protein>
<name>A0A8H4LCF1_9HYPO</name>
<feature type="domain" description="DUF7598" evidence="3">
    <location>
        <begin position="10"/>
        <end position="147"/>
    </location>
</feature>
<evidence type="ECO:0000313" key="4">
    <source>
        <dbReference type="EMBL" id="KAF4465148.1"/>
    </source>
</evidence>
<evidence type="ECO:0000313" key="5">
    <source>
        <dbReference type="Proteomes" id="UP000554235"/>
    </source>
</evidence>
<feature type="transmembrane region" description="Helical" evidence="2">
    <location>
        <begin position="88"/>
        <end position="107"/>
    </location>
</feature>
<feature type="transmembrane region" description="Helical" evidence="2">
    <location>
        <begin position="44"/>
        <end position="68"/>
    </location>
</feature>
<feature type="region of interest" description="Disordered" evidence="1">
    <location>
        <begin position="203"/>
        <end position="270"/>
    </location>
</feature>
<dbReference type="OrthoDB" id="5327148at2759"/>
<proteinExistence type="predicted"/>